<dbReference type="PANTHER" id="PTHR30055">
    <property type="entry name" value="HTH-TYPE TRANSCRIPTIONAL REGULATOR RUTR"/>
    <property type="match status" value="1"/>
</dbReference>
<evidence type="ECO:0000256" key="5">
    <source>
        <dbReference type="PROSITE-ProRule" id="PRU00335"/>
    </source>
</evidence>
<dbReference type="InterPro" id="IPR036271">
    <property type="entry name" value="Tet_transcr_reg_TetR-rel_C_sf"/>
</dbReference>
<dbReference type="PRINTS" id="PR00455">
    <property type="entry name" value="HTHTETR"/>
</dbReference>
<evidence type="ECO:0000313" key="7">
    <source>
        <dbReference type="EMBL" id="UWP86277.1"/>
    </source>
</evidence>
<sequence length="211" mass="23079">MPRSTQRPSSSARGERTRAAIMRAATSVFARHGYQGGPLAAVATAADMTQPGVLHHFASKEHLLMAVLEERDRDGTRRLEAGTWNDGGGAALDALQELVDHNTTTPELVQMFTVLVGESVAADHPARPFFTDRYAHLRYRTTRAIQRGQDRGEFRTDADAAELASLVLAVMDGLQIQWLLCPEIDMSTRFATFVDMMKRFLAPDPPAGSGA</sequence>
<dbReference type="Pfam" id="PF00440">
    <property type="entry name" value="TetR_N"/>
    <property type="match status" value="1"/>
</dbReference>
<feature type="DNA-binding region" description="H-T-H motif" evidence="5">
    <location>
        <begin position="38"/>
        <end position="57"/>
    </location>
</feature>
<evidence type="ECO:0000256" key="1">
    <source>
        <dbReference type="ARBA" id="ARBA00022491"/>
    </source>
</evidence>
<evidence type="ECO:0000256" key="3">
    <source>
        <dbReference type="ARBA" id="ARBA00023125"/>
    </source>
</evidence>
<dbReference type="SUPFAM" id="SSF46689">
    <property type="entry name" value="Homeodomain-like"/>
    <property type="match status" value="1"/>
</dbReference>
<keyword evidence="2" id="KW-0805">Transcription regulation</keyword>
<dbReference type="SUPFAM" id="SSF48498">
    <property type="entry name" value="Tetracyclin repressor-like, C-terminal domain"/>
    <property type="match status" value="1"/>
</dbReference>
<dbReference type="InterPro" id="IPR039538">
    <property type="entry name" value="BetI_C"/>
</dbReference>
<keyword evidence="4" id="KW-0804">Transcription</keyword>
<dbReference type="InterPro" id="IPR050109">
    <property type="entry name" value="HTH-type_TetR-like_transc_reg"/>
</dbReference>
<reference evidence="7" key="2">
    <citation type="submission" date="2022-09" db="EMBL/GenBank/DDBJ databases">
        <title>Biosynthetic gene clusters of Dactylosporangioum fulvum.</title>
        <authorList>
            <person name="Caradec T."/>
        </authorList>
    </citation>
    <scope>NUCLEOTIDE SEQUENCE</scope>
    <source>
        <strain evidence="7">NRRL B-16292</strain>
    </source>
</reference>
<name>A0ABY5W9P2_9ACTN</name>
<reference evidence="7" key="1">
    <citation type="submission" date="2021-04" db="EMBL/GenBank/DDBJ databases">
        <authorList>
            <person name="Hartkoorn R.C."/>
            <person name="Beaudoing E."/>
            <person name="Hot D."/>
        </authorList>
    </citation>
    <scope>NUCLEOTIDE SEQUENCE</scope>
    <source>
        <strain evidence="7">NRRL B-16292</strain>
    </source>
</reference>
<dbReference type="EMBL" id="CP073720">
    <property type="protein sequence ID" value="UWP86277.1"/>
    <property type="molecule type" value="Genomic_DNA"/>
</dbReference>
<dbReference type="InterPro" id="IPR009057">
    <property type="entry name" value="Homeodomain-like_sf"/>
</dbReference>
<evidence type="ECO:0000259" key="6">
    <source>
        <dbReference type="PROSITE" id="PS50977"/>
    </source>
</evidence>
<dbReference type="PANTHER" id="PTHR30055:SF234">
    <property type="entry name" value="HTH-TYPE TRANSCRIPTIONAL REGULATOR BETI"/>
    <property type="match status" value="1"/>
</dbReference>
<dbReference type="Proteomes" id="UP001059617">
    <property type="component" value="Chromosome"/>
</dbReference>
<evidence type="ECO:0000256" key="4">
    <source>
        <dbReference type="ARBA" id="ARBA00023163"/>
    </source>
</evidence>
<organism evidence="7 8">
    <name type="scientific">Dactylosporangium fulvum</name>
    <dbReference type="NCBI Taxonomy" id="53359"/>
    <lineage>
        <taxon>Bacteria</taxon>
        <taxon>Bacillati</taxon>
        <taxon>Actinomycetota</taxon>
        <taxon>Actinomycetes</taxon>
        <taxon>Micromonosporales</taxon>
        <taxon>Micromonosporaceae</taxon>
        <taxon>Dactylosporangium</taxon>
    </lineage>
</organism>
<dbReference type="InterPro" id="IPR001647">
    <property type="entry name" value="HTH_TetR"/>
</dbReference>
<dbReference type="PROSITE" id="PS50977">
    <property type="entry name" value="HTH_TETR_2"/>
    <property type="match status" value="1"/>
</dbReference>
<protein>
    <submittedName>
        <fullName evidence="7">TetR/AcrR family transcriptional regulator</fullName>
    </submittedName>
</protein>
<dbReference type="Gene3D" id="1.10.357.10">
    <property type="entry name" value="Tetracycline Repressor, domain 2"/>
    <property type="match status" value="1"/>
</dbReference>
<feature type="domain" description="HTH tetR-type" evidence="6">
    <location>
        <begin position="15"/>
        <end position="75"/>
    </location>
</feature>
<proteinExistence type="predicted"/>
<dbReference type="Gene3D" id="1.10.10.60">
    <property type="entry name" value="Homeodomain-like"/>
    <property type="match status" value="1"/>
</dbReference>
<keyword evidence="3 5" id="KW-0238">DNA-binding</keyword>
<dbReference type="Pfam" id="PF13977">
    <property type="entry name" value="TetR_C_6"/>
    <property type="match status" value="1"/>
</dbReference>
<keyword evidence="1" id="KW-0678">Repressor</keyword>
<gene>
    <name evidence="7" type="ORF">Dfulv_19350</name>
</gene>
<dbReference type="RefSeq" id="WP_259865406.1">
    <property type="nucleotide sequence ID" value="NZ_CP073720.1"/>
</dbReference>
<keyword evidence="8" id="KW-1185">Reference proteome</keyword>
<accession>A0ABY5W9P2</accession>
<evidence type="ECO:0000313" key="8">
    <source>
        <dbReference type="Proteomes" id="UP001059617"/>
    </source>
</evidence>
<evidence type="ECO:0000256" key="2">
    <source>
        <dbReference type="ARBA" id="ARBA00023015"/>
    </source>
</evidence>